<evidence type="ECO:0000256" key="6">
    <source>
        <dbReference type="ARBA" id="ARBA00035207"/>
    </source>
</evidence>
<dbReference type="PANTHER" id="PTHR13501:SF8">
    <property type="entry name" value="LARGE RIBOSOMAL SUBUNIT PROTEIN UL22M"/>
    <property type="match status" value="1"/>
</dbReference>
<evidence type="ECO:0000256" key="5">
    <source>
        <dbReference type="ARBA" id="ARBA00023274"/>
    </source>
</evidence>
<comment type="similarity">
    <text evidence="1 7 8">Belongs to the universal ribosomal protein uL22 family.</text>
</comment>
<evidence type="ECO:0000256" key="3">
    <source>
        <dbReference type="ARBA" id="ARBA00022884"/>
    </source>
</evidence>
<evidence type="ECO:0000256" key="7">
    <source>
        <dbReference type="HAMAP-Rule" id="MF_01331"/>
    </source>
</evidence>
<accession>A0A2H0UYB8</accession>
<protein>
    <recommendedName>
        <fullName evidence="6 7">Large ribosomal subunit protein uL22</fullName>
    </recommendedName>
</protein>
<evidence type="ECO:0000256" key="2">
    <source>
        <dbReference type="ARBA" id="ARBA00022730"/>
    </source>
</evidence>
<keyword evidence="2 7" id="KW-0699">rRNA-binding</keyword>
<proteinExistence type="inferred from homology"/>
<dbReference type="PROSITE" id="PS00464">
    <property type="entry name" value="RIBOSOMAL_L22"/>
    <property type="match status" value="1"/>
</dbReference>
<dbReference type="PANTHER" id="PTHR13501">
    <property type="entry name" value="CHLOROPLAST 50S RIBOSOMAL PROTEIN L22-RELATED"/>
    <property type="match status" value="1"/>
</dbReference>
<dbReference type="InterPro" id="IPR005727">
    <property type="entry name" value="Ribosomal_uL22_bac/chlpt-type"/>
</dbReference>
<comment type="function">
    <text evidence="7 10">This protein binds specifically to 23S rRNA; its binding is stimulated by other ribosomal proteins, e.g., L4, L17, and L20. It is important during the early stages of 50S assembly. It makes multiple contacts with different domains of the 23S rRNA in the assembled 50S subunit and ribosome.</text>
</comment>
<dbReference type="AlphaFoldDB" id="A0A2H0UYB8"/>
<evidence type="ECO:0000256" key="4">
    <source>
        <dbReference type="ARBA" id="ARBA00022980"/>
    </source>
</evidence>
<dbReference type="GO" id="GO:0022625">
    <property type="term" value="C:cytosolic large ribosomal subunit"/>
    <property type="evidence" value="ECO:0007669"/>
    <property type="project" value="TreeGrafter"/>
</dbReference>
<evidence type="ECO:0000256" key="10">
    <source>
        <dbReference type="RuleBase" id="RU004008"/>
    </source>
</evidence>
<gene>
    <name evidence="7" type="primary">rplV</name>
    <name evidence="11" type="ORF">COU03_00175</name>
</gene>
<comment type="function">
    <text evidence="7">The globular domain of the protein is located near the polypeptide exit tunnel on the outside of the subunit, while an extended beta-hairpin is found that lines the wall of the exit tunnel in the center of the 70S ribosome.</text>
</comment>
<dbReference type="NCBIfam" id="TIGR01044">
    <property type="entry name" value="rplV_bact"/>
    <property type="match status" value="1"/>
</dbReference>
<name>A0A2H0UYB8_9BACT</name>
<dbReference type="CDD" id="cd00336">
    <property type="entry name" value="Ribosomal_L22"/>
    <property type="match status" value="1"/>
</dbReference>
<comment type="subunit">
    <text evidence="7 9">Part of the 50S ribosomal subunit.</text>
</comment>
<keyword evidence="4 7" id="KW-0689">Ribosomal protein</keyword>
<dbReference type="Proteomes" id="UP000228906">
    <property type="component" value="Unassembled WGS sequence"/>
</dbReference>
<dbReference type="Pfam" id="PF00237">
    <property type="entry name" value="Ribosomal_L22"/>
    <property type="match status" value="1"/>
</dbReference>
<dbReference type="GO" id="GO:0006412">
    <property type="term" value="P:translation"/>
    <property type="evidence" value="ECO:0007669"/>
    <property type="project" value="UniProtKB-UniRule"/>
</dbReference>
<keyword evidence="5 7" id="KW-0687">Ribonucleoprotein</keyword>
<evidence type="ECO:0000313" key="11">
    <source>
        <dbReference type="EMBL" id="PIR91824.1"/>
    </source>
</evidence>
<comment type="caution">
    <text evidence="11">The sequence shown here is derived from an EMBL/GenBank/DDBJ whole genome shotgun (WGS) entry which is preliminary data.</text>
</comment>
<evidence type="ECO:0000256" key="9">
    <source>
        <dbReference type="RuleBase" id="RU004006"/>
    </source>
</evidence>
<dbReference type="EMBL" id="PFAV01000003">
    <property type="protein sequence ID" value="PIR91824.1"/>
    <property type="molecule type" value="Genomic_DNA"/>
</dbReference>
<reference evidence="12" key="1">
    <citation type="submission" date="2017-09" db="EMBL/GenBank/DDBJ databases">
        <title>Depth-based differentiation of microbial function through sediment-hosted aquifers and enrichment of novel symbionts in the deep terrestrial subsurface.</title>
        <authorList>
            <person name="Probst A.J."/>
            <person name="Ladd B."/>
            <person name="Jarett J.K."/>
            <person name="Geller-Mcgrath D.E."/>
            <person name="Sieber C.M.K."/>
            <person name="Emerson J.B."/>
            <person name="Anantharaman K."/>
            <person name="Thomas B.C."/>
            <person name="Malmstrom R."/>
            <person name="Stieglmeier M."/>
            <person name="Klingl A."/>
            <person name="Woyke T."/>
            <person name="Ryan C.M."/>
            <person name="Banfield J.F."/>
        </authorList>
    </citation>
    <scope>NUCLEOTIDE SEQUENCE [LARGE SCALE GENOMIC DNA]</scope>
</reference>
<dbReference type="InterPro" id="IPR018260">
    <property type="entry name" value="Ribosomal_uL22_CS"/>
</dbReference>
<dbReference type="InterPro" id="IPR036394">
    <property type="entry name" value="Ribosomal_uL22_sf"/>
</dbReference>
<evidence type="ECO:0000256" key="8">
    <source>
        <dbReference type="RuleBase" id="RU004005"/>
    </source>
</evidence>
<dbReference type="GO" id="GO:0019843">
    <property type="term" value="F:rRNA binding"/>
    <property type="evidence" value="ECO:0007669"/>
    <property type="project" value="UniProtKB-UniRule"/>
</dbReference>
<dbReference type="GO" id="GO:0003735">
    <property type="term" value="F:structural constituent of ribosome"/>
    <property type="evidence" value="ECO:0007669"/>
    <property type="project" value="InterPro"/>
</dbReference>
<dbReference type="SUPFAM" id="SSF54843">
    <property type="entry name" value="Ribosomal protein L22"/>
    <property type="match status" value="1"/>
</dbReference>
<sequence>MLIKASLNYLHIAPRKMRLLVDAVRGKRAVWARDFLNFRIKKGALPLKKLLDSALANSKNNFNLKEEEMFIKEIKVDEGPKMKRWRARSKGRAMPIQKKTSHVTILLEDKK</sequence>
<evidence type="ECO:0000313" key="12">
    <source>
        <dbReference type="Proteomes" id="UP000228906"/>
    </source>
</evidence>
<evidence type="ECO:0000256" key="1">
    <source>
        <dbReference type="ARBA" id="ARBA00009451"/>
    </source>
</evidence>
<dbReference type="InterPro" id="IPR047867">
    <property type="entry name" value="Ribosomal_uL22_bac/org-type"/>
</dbReference>
<dbReference type="Gene3D" id="3.90.470.10">
    <property type="entry name" value="Ribosomal protein L22/L17"/>
    <property type="match status" value="1"/>
</dbReference>
<dbReference type="InterPro" id="IPR001063">
    <property type="entry name" value="Ribosomal_uL22"/>
</dbReference>
<keyword evidence="3 7" id="KW-0694">RNA-binding</keyword>
<organism evidence="11 12">
    <name type="scientific">bacterium (Candidatus Gribaldobacteria) CG10_big_fil_rev_8_21_14_0_10_41_12</name>
    <dbReference type="NCBI Taxonomy" id="2014277"/>
    <lineage>
        <taxon>Bacteria</taxon>
        <taxon>Candidatus Gribaldobacteria</taxon>
    </lineage>
</organism>
<dbReference type="HAMAP" id="MF_01331_B">
    <property type="entry name" value="Ribosomal_uL22_B"/>
    <property type="match status" value="1"/>
</dbReference>